<protein>
    <submittedName>
        <fullName evidence="6">Restriction endonuclease subunit S</fullName>
    </submittedName>
</protein>
<dbReference type="AlphaFoldDB" id="A0A941DXC6"/>
<dbReference type="InterPro" id="IPR052021">
    <property type="entry name" value="Type-I_RS_S_subunit"/>
</dbReference>
<feature type="domain" description="Type I restriction modification DNA specificity" evidence="5">
    <location>
        <begin position="211"/>
        <end position="364"/>
    </location>
</feature>
<keyword evidence="2" id="KW-0680">Restriction system</keyword>
<dbReference type="CDD" id="cd17263">
    <property type="entry name" value="RMtype1_S_AbaB8300I-TRD1-CR1_like"/>
    <property type="match status" value="1"/>
</dbReference>
<sequence length="386" mass="43885">MELRAGYKKIEGRIIPNDWDMYTVNDLITFEGGSQPDKSTFVFSARNGYVRLIQIRDYKSDKYETYVPINLARKFCTQEDIMIGRYGPPIFQILKGIEGAYNVALIKATPKSKLSNLYAYFFLKQDSLFSFVEKLSQRSSGQTGIDLNELKGYPLPLPKSYAEQTAIANALSDADALIGSLQKLIAKKRQIKQGAMQTLLNPYENGKLKTGWTVQKLGEMCEKITTGKLDANAMVTHGDYPFFTCAKEHYWIDKYAFDTEALLVSGNGANVGYIHYYNGKFNAYQRTYVLSGFSNHIHFLKLYMARNLQERIRIEVNAGNTPYIVMGTLTEMDVFLPIDVSEQIKIAKILSDMDSELEVLETKLAKYQQIKQGMMQNLLTGRIRLV</sequence>
<evidence type="ECO:0000313" key="7">
    <source>
        <dbReference type="Proteomes" id="UP000678545"/>
    </source>
</evidence>
<feature type="coiled-coil region" evidence="4">
    <location>
        <begin position="350"/>
        <end position="377"/>
    </location>
</feature>
<dbReference type="EMBL" id="JAGSPJ010000001">
    <property type="protein sequence ID" value="MBR7799149.1"/>
    <property type="molecule type" value="Genomic_DNA"/>
</dbReference>
<evidence type="ECO:0000256" key="2">
    <source>
        <dbReference type="ARBA" id="ARBA00022747"/>
    </source>
</evidence>
<dbReference type="Gene3D" id="1.10.287.1120">
    <property type="entry name" value="Bipartite methylase S protein"/>
    <property type="match status" value="1"/>
</dbReference>
<keyword evidence="4" id="KW-0175">Coiled coil</keyword>
<dbReference type="Proteomes" id="UP000678545">
    <property type="component" value="Unassembled WGS sequence"/>
</dbReference>
<dbReference type="PANTHER" id="PTHR30408:SF12">
    <property type="entry name" value="TYPE I RESTRICTION ENZYME MJAVIII SPECIFICITY SUBUNIT"/>
    <property type="match status" value="1"/>
</dbReference>
<evidence type="ECO:0000259" key="5">
    <source>
        <dbReference type="Pfam" id="PF01420"/>
    </source>
</evidence>
<proteinExistence type="inferred from homology"/>
<reference evidence="6" key="1">
    <citation type="submission" date="2021-04" db="EMBL/GenBank/DDBJ databases">
        <title>novel species isolated from subtropical streams in China.</title>
        <authorList>
            <person name="Lu H."/>
        </authorList>
    </citation>
    <scope>NUCLEOTIDE SEQUENCE</scope>
    <source>
        <strain evidence="6">FT137W</strain>
    </source>
</reference>
<feature type="domain" description="Type I restriction modification DNA specificity" evidence="5">
    <location>
        <begin position="16"/>
        <end position="186"/>
    </location>
</feature>
<keyword evidence="6" id="KW-0540">Nuclease</keyword>
<dbReference type="SUPFAM" id="SSF116734">
    <property type="entry name" value="DNA methylase specificity domain"/>
    <property type="match status" value="2"/>
</dbReference>
<name>A0A941DXC6_9BURK</name>
<evidence type="ECO:0000256" key="4">
    <source>
        <dbReference type="SAM" id="Coils"/>
    </source>
</evidence>
<dbReference type="InterPro" id="IPR000055">
    <property type="entry name" value="Restrct_endonuc_typeI_TRD"/>
</dbReference>
<dbReference type="GO" id="GO:0009307">
    <property type="term" value="P:DNA restriction-modification system"/>
    <property type="evidence" value="ECO:0007669"/>
    <property type="project" value="UniProtKB-KW"/>
</dbReference>
<dbReference type="Gene3D" id="3.90.220.20">
    <property type="entry name" value="DNA methylase specificity domains"/>
    <property type="match status" value="2"/>
</dbReference>
<dbReference type="GO" id="GO:0004519">
    <property type="term" value="F:endonuclease activity"/>
    <property type="evidence" value="ECO:0007669"/>
    <property type="project" value="UniProtKB-KW"/>
</dbReference>
<dbReference type="RefSeq" id="WP_212674249.1">
    <property type="nucleotide sequence ID" value="NZ_JAGSPJ010000001.1"/>
</dbReference>
<dbReference type="GO" id="GO:0003677">
    <property type="term" value="F:DNA binding"/>
    <property type="evidence" value="ECO:0007669"/>
    <property type="project" value="UniProtKB-KW"/>
</dbReference>
<dbReference type="Pfam" id="PF01420">
    <property type="entry name" value="Methylase_S"/>
    <property type="match status" value="2"/>
</dbReference>
<accession>A0A941DXC6</accession>
<evidence type="ECO:0000313" key="6">
    <source>
        <dbReference type="EMBL" id="MBR7799149.1"/>
    </source>
</evidence>
<comment type="similarity">
    <text evidence="1">Belongs to the type-I restriction system S methylase family.</text>
</comment>
<dbReference type="InterPro" id="IPR044946">
    <property type="entry name" value="Restrct_endonuc_typeI_TRD_sf"/>
</dbReference>
<comment type="caution">
    <text evidence="6">The sequence shown here is derived from an EMBL/GenBank/DDBJ whole genome shotgun (WGS) entry which is preliminary data.</text>
</comment>
<keyword evidence="3" id="KW-0238">DNA-binding</keyword>
<keyword evidence="7" id="KW-1185">Reference proteome</keyword>
<evidence type="ECO:0000256" key="1">
    <source>
        <dbReference type="ARBA" id="ARBA00010923"/>
    </source>
</evidence>
<keyword evidence="6" id="KW-0378">Hydrolase</keyword>
<gene>
    <name evidence="6" type="ORF">KDM90_03975</name>
</gene>
<organism evidence="6 7">
    <name type="scientific">Undibacterium fentianense</name>
    <dbReference type="NCBI Taxonomy" id="2828728"/>
    <lineage>
        <taxon>Bacteria</taxon>
        <taxon>Pseudomonadati</taxon>
        <taxon>Pseudomonadota</taxon>
        <taxon>Betaproteobacteria</taxon>
        <taxon>Burkholderiales</taxon>
        <taxon>Oxalobacteraceae</taxon>
        <taxon>Undibacterium</taxon>
    </lineage>
</organism>
<dbReference type="PANTHER" id="PTHR30408">
    <property type="entry name" value="TYPE-1 RESTRICTION ENZYME ECOKI SPECIFICITY PROTEIN"/>
    <property type="match status" value="1"/>
</dbReference>
<keyword evidence="6" id="KW-0255">Endonuclease</keyword>
<evidence type="ECO:0000256" key="3">
    <source>
        <dbReference type="ARBA" id="ARBA00023125"/>
    </source>
</evidence>